<reference evidence="3" key="1">
    <citation type="journal article" date="2015" name="Genome Announc.">
        <title>Draft Genome Sequence of Tolypothrix boutellei Strain VB521301.</title>
        <authorList>
            <person name="Chandrababunaidu M.M."/>
            <person name="Singh D."/>
            <person name="Sen D."/>
            <person name="Bhan S."/>
            <person name="Das S."/>
            <person name="Gupta A."/>
            <person name="Adhikary S.P."/>
            <person name="Tripathy S."/>
        </authorList>
    </citation>
    <scope>NUCLEOTIDE SEQUENCE</scope>
    <source>
        <strain evidence="3">VB521301</strain>
    </source>
</reference>
<dbReference type="Pfam" id="PF08484">
    <property type="entry name" value="Methyltransf_14"/>
    <property type="match status" value="1"/>
</dbReference>
<accession>A0A8S9TBT2</accession>
<dbReference type="Pfam" id="PF13489">
    <property type="entry name" value="Methyltransf_23"/>
    <property type="match status" value="1"/>
</dbReference>
<dbReference type="Proteomes" id="UP000029738">
    <property type="component" value="Unassembled WGS sequence"/>
</dbReference>
<name>A0A8S9TBT2_9CYAN</name>
<sequence length="439" mass="50880">MNKKTITNNQKSYGGCLFCSSELNHTFVDLGMSPPCESYRSLEQLNEMEPFYPLHAYVCEKCFLVQLQEYIRPENIFSDYAYFSSYSQTWLQHAKNYVDMAVERFQLNYKSQVVEIASNDGYLLQYFVSKDIPALGIEPAANIAEVAIKKGIPTVVKFFGEETAREQLAKGKQADLLIGNNVLAHTPYLNDFVKGLKILLKEQGVITMEFPHLMRLKEENQFDTIYHEHFSYFSFITVEKIFAFHGLTIFDVEELSTHGGSLRIYARHNEDFSKPITQKVLELRHREETSGVTNLDYYSSFSEQVKETKRKLLDFLIKVKREGKSIVGYGAPGKGNTLLNYCGIRTDFLDYTVDRSPYKQGLFLPGTHIPIFHPDKIQETKPDYVLILPWNLKDEIMVQMSYIRDWGGQFVVPIPEVQILLNNRSFNKNLSFEKRRYKK</sequence>
<keyword evidence="3" id="KW-0489">Methyltransferase</keyword>
<evidence type="ECO:0000259" key="1">
    <source>
        <dbReference type="Pfam" id="PF08421"/>
    </source>
</evidence>
<reference evidence="3" key="2">
    <citation type="submission" date="2019-11" db="EMBL/GenBank/DDBJ databases">
        <title>Improved Assembly of Tolypothrix boutellei genome.</title>
        <authorList>
            <person name="Sarangi A.N."/>
            <person name="Mukherjee M."/>
            <person name="Ghosh S."/>
            <person name="Singh D."/>
            <person name="Das A."/>
            <person name="Kant S."/>
            <person name="Prusty A."/>
            <person name="Tripathy S."/>
        </authorList>
    </citation>
    <scope>NUCLEOTIDE SEQUENCE</scope>
    <source>
        <strain evidence="3">VB521301</strain>
    </source>
</reference>
<dbReference type="InterPro" id="IPR029063">
    <property type="entry name" value="SAM-dependent_MTases_sf"/>
</dbReference>
<protein>
    <submittedName>
        <fullName evidence="3">Class I SAM-dependent methyltransferase</fullName>
    </submittedName>
</protein>
<dbReference type="InterPro" id="IPR038576">
    <property type="entry name" value="Methyltransf_Zn-bd_dom_put_sf"/>
</dbReference>
<dbReference type="RefSeq" id="WP_167844765.1">
    <property type="nucleotide sequence ID" value="NZ_JHEG04000001.1"/>
</dbReference>
<dbReference type="GO" id="GO:0008168">
    <property type="term" value="F:methyltransferase activity"/>
    <property type="evidence" value="ECO:0007669"/>
    <property type="project" value="UniProtKB-KW"/>
</dbReference>
<keyword evidence="3" id="KW-0808">Transferase</keyword>
<dbReference type="PANTHER" id="PTHR43861">
    <property type="entry name" value="TRANS-ACONITATE 2-METHYLTRANSFERASE-RELATED"/>
    <property type="match status" value="1"/>
</dbReference>
<evidence type="ECO:0000313" key="4">
    <source>
        <dbReference type="Proteomes" id="UP000029738"/>
    </source>
</evidence>
<feature type="domain" description="Methyltransferase putative zinc binding" evidence="1">
    <location>
        <begin position="16"/>
        <end position="77"/>
    </location>
</feature>
<dbReference type="EMBL" id="JHEG04000001">
    <property type="protein sequence ID" value="KAF3888909.1"/>
    <property type="molecule type" value="Genomic_DNA"/>
</dbReference>
<dbReference type="Gene3D" id="6.20.50.110">
    <property type="entry name" value="Methyltransferase, zinc-binding domain"/>
    <property type="match status" value="1"/>
</dbReference>
<dbReference type="InterPro" id="IPR013691">
    <property type="entry name" value="MeTrfase_14"/>
</dbReference>
<keyword evidence="4" id="KW-1185">Reference proteome</keyword>
<evidence type="ECO:0000259" key="2">
    <source>
        <dbReference type="Pfam" id="PF08484"/>
    </source>
</evidence>
<dbReference type="Gene3D" id="3.40.50.150">
    <property type="entry name" value="Vaccinia Virus protein VP39"/>
    <property type="match status" value="1"/>
</dbReference>
<dbReference type="GO" id="GO:0032259">
    <property type="term" value="P:methylation"/>
    <property type="evidence" value="ECO:0007669"/>
    <property type="project" value="UniProtKB-KW"/>
</dbReference>
<proteinExistence type="predicted"/>
<dbReference type="AlphaFoldDB" id="A0A8S9TBT2"/>
<organism evidence="3 4">
    <name type="scientific">Tolypothrix bouteillei VB521301</name>
    <dbReference type="NCBI Taxonomy" id="1479485"/>
    <lineage>
        <taxon>Bacteria</taxon>
        <taxon>Bacillati</taxon>
        <taxon>Cyanobacteriota</taxon>
        <taxon>Cyanophyceae</taxon>
        <taxon>Nostocales</taxon>
        <taxon>Tolypothrichaceae</taxon>
        <taxon>Tolypothrix</taxon>
    </lineage>
</organism>
<dbReference type="InterPro" id="IPR013630">
    <property type="entry name" value="Methyltransf_Zn-bd_dom_put"/>
</dbReference>
<gene>
    <name evidence="3" type="ORF">DA73_0400028065</name>
</gene>
<dbReference type="PANTHER" id="PTHR43861:SF5">
    <property type="entry name" value="BLL5978 PROTEIN"/>
    <property type="match status" value="1"/>
</dbReference>
<comment type="caution">
    <text evidence="3">The sequence shown here is derived from an EMBL/GenBank/DDBJ whole genome shotgun (WGS) entry which is preliminary data.</text>
</comment>
<dbReference type="SUPFAM" id="SSF53335">
    <property type="entry name" value="S-adenosyl-L-methionine-dependent methyltransferases"/>
    <property type="match status" value="1"/>
</dbReference>
<dbReference type="Gene3D" id="3.40.50.720">
    <property type="entry name" value="NAD(P)-binding Rossmann-like Domain"/>
    <property type="match status" value="1"/>
</dbReference>
<dbReference type="Pfam" id="PF08421">
    <property type="entry name" value="Methyltransf_13"/>
    <property type="match status" value="1"/>
</dbReference>
<evidence type="ECO:0000313" key="3">
    <source>
        <dbReference type="EMBL" id="KAF3888909.1"/>
    </source>
</evidence>
<feature type="domain" description="C-methyltransferase" evidence="2">
    <location>
        <begin position="257"/>
        <end position="415"/>
    </location>
</feature>